<gene>
    <name evidence="1" type="ORF">FRY98_24635</name>
</gene>
<comment type="caution">
    <text evidence="1">The sequence shown here is derived from an EMBL/GenBank/DDBJ whole genome shotgun (WGS) entry which is preliminary data.</text>
</comment>
<keyword evidence="2" id="KW-1185">Reference proteome</keyword>
<sequence>MAGTNQLATIGNWSIEDIETMKQTLAAGTTDSQFQLFLRTAHASGLNPFLNHIYAIVYQGKMSLQIGIEGIAYLAKQHEGYRGYDAQIVCENDTFKAKKSTVYNEKTGEREDEWIIVDHEIGFPRGKIVGAYAIAYRDGFPPFTVLMDWSEVEHFLNSQIPNQKTMWTKYTADMFKKHVAKRALKGQFGIDISEDDIPGAGSILPESEPQRRDITAEVNAAAQKEEPKHETPADDADELKKCREKMKENFSKLGITTPEGIEEYIANHGKIKGEKPTLAEYKALLKVMDLHIAEKQAADDSLPM</sequence>
<dbReference type="AlphaFoldDB" id="A0A5D0CM81"/>
<name>A0A5D0CM81_9BACL</name>
<dbReference type="Pfam" id="PF03837">
    <property type="entry name" value="RecT"/>
    <property type="match status" value="1"/>
</dbReference>
<organism evidence="1 2">
    <name type="scientific">Paenibacillus faecis</name>
    <dbReference type="NCBI Taxonomy" id="862114"/>
    <lineage>
        <taxon>Bacteria</taxon>
        <taxon>Bacillati</taxon>
        <taxon>Bacillota</taxon>
        <taxon>Bacilli</taxon>
        <taxon>Bacillales</taxon>
        <taxon>Paenibacillaceae</taxon>
        <taxon>Paenibacillus</taxon>
    </lineage>
</organism>
<protein>
    <submittedName>
        <fullName evidence="1">Recombinase RecT</fullName>
    </submittedName>
</protein>
<dbReference type="Proteomes" id="UP000325218">
    <property type="component" value="Unassembled WGS sequence"/>
</dbReference>
<reference evidence="1 2" key="1">
    <citation type="submission" date="2019-08" db="EMBL/GenBank/DDBJ databases">
        <title>Genome sequencing of Paenibacillus faecis DSM 23593(T).</title>
        <authorList>
            <person name="Kook J.-K."/>
            <person name="Park S.-N."/>
            <person name="Lim Y.K."/>
        </authorList>
    </citation>
    <scope>NUCLEOTIDE SEQUENCE [LARGE SCALE GENOMIC DNA]</scope>
    <source>
        <strain evidence="1 2">DSM 23593</strain>
    </source>
</reference>
<proteinExistence type="predicted"/>
<dbReference type="GO" id="GO:0006259">
    <property type="term" value="P:DNA metabolic process"/>
    <property type="evidence" value="ECO:0007669"/>
    <property type="project" value="InterPro"/>
</dbReference>
<evidence type="ECO:0000313" key="2">
    <source>
        <dbReference type="Proteomes" id="UP000325218"/>
    </source>
</evidence>
<dbReference type="OrthoDB" id="2664780at2"/>
<dbReference type="RefSeq" id="WP_148457125.1">
    <property type="nucleotide sequence ID" value="NZ_VSDO01000005.1"/>
</dbReference>
<evidence type="ECO:0000313" key="1">
    <source>
        <dbReference type="EMBL" id="TYA10958.1"/>
    </source>
</evidence>
<dbReference type="GO" id="GO:0003677">
    <property type="term" value="F:DNA binding"/>
    <property type="evidence" value="ECO:0007669"/>
    <property type="project" value="InterPro"/>
</dbReference>
<dbReference type="InterPro" id="IPR018330">
    <property type="entry name" value="RecT_fam"/>
</dbReference>
<dbReference type="EMBL" id="VSDO01000005">
    <property type="protein sequence ID" value="TYA10958.1"/>
    <property type="molecule type" value="Genomic_DNA"/>
</dbReference>
<accession>A0A5D0CM81</accession>